<dbReference type="GO" id="GO:0015948">
    <property type="term" value="P:methanogenesis"/>
    <property type="evidence" value="ECO:0007669"/>
    <property type="project" value="InterPro"/>
</dbReference>
<organism evidence="4 5">
    <name type="scientific">Syntrophaceticus schinkii</name>
    <dbReference type="NCBI Taxonomy" id="499207"/>
    <lineage>
        <taxon>Bacteria</taxon>
        <taxon>Bacillati</taxon>
        <taxon>Bacillota</taxon>
        <taxon>Clostridia</taxon>
        <taxon>Thermoanaerobacterales</taxon>
        <taxon>Thermoanaerobacterales Family III. Incertae Sedis</taxon>
        <taxon>Syntrophaceticus</taxon>
    </lineage>
</organism>
<dbReference type="GO" id="GO:0008168">
    <property type="term" value="F:methyltransferase activity"/>
    <property type="evidence" value="ECO:0007669"/>
    <property type="project" value="UniProtKB-KW"/>
</dbReference>
<evidence type="ECO:0000313" key="5">
    <source>
        <dbReference type="Proteomes" id="UP000046155"/>
    </source>
</evidence>
<evidence type="ECO:0000313" key="4">
    <source>
        <dbReference type="EMBL" id="CEO90562.1"/>
    </source>
</evidence>
<sequence length="505" mass="55219">MTIRSNIKANQSTRMNVLTPDQCQELVLAAEEAMWRTGTNFHDEESLEIMKKAGCWVEGTRVRVPAHIFEQALKTCQKHIVLCNSRTGARELFVEGHNSYFGSGPCTPFTRNPFTGERHRATRQSVGWATKLLDALPNIDYAMSLGIVQDVPLLISDRHEFEQQILHTDKPIITVCVDQWGQADCIKMAEIVAGGEEELRKNPFICLYAEPISPGVHCREAAQKLVMGAKKDLPTIYTPCIMAGGTAPATLAGVMVQGLCESLSGLVLSQCTREGAPFIMGGVYTILDMTTTIFSYGAPELSLLLAALADVAHYLSIPMFGTAGCTDSCIIDEQAGIEAAISIAMTNMSGANLNHDIGYAEQGATSNLDLVVICDEVLGMARRLTNGIRVDEETLALDLIESVGPGGKFSDQSCADELLDDFDDFDDFDDEGEEQECCRNFQPKLISRAAREIWEKAGGKTLTQVANEKVRDIINYHEPEPLPKDLAAKIRDIVENAVGHMPGED</sequence>
<reference evidence="5" key="1">
    <citation type="submission" date="2015-01" db="EMBL/GenBank/DDBJ databases">
        <authorList>
            <person name="Manzoor Shahid"/>
            <person name="Zubair Saima"/>
        </authorList>
    </citation>
    <scope>NUCLEOTIDE SEQUENCE [LARGE SCALE GENOMIC DNA]</scope>
    <source>
        <strain evidence="5">Sp3</strain>
    </source>
</reference>
<dbReference type="Pfam" id="PF06253">
    <property type="entry name" value="MTTB"/>
    <property type="match status" value="1"/>
</dbReference>
<keyword evidence="3 4" id="KW-0808">Transferase</keyword>
<accession>A0A0B7MSA1</accession>
<evidence type="ECO:0000256" key="2">
    <source>
        <dbReference type="ARBA" id="ARBA00022603"/>
    </source>
</evidence>
<keyword evidence="5" id="KW-1185">Reference proteome</keyword>
<dbReference type="AlphaFoldDB" id="A0A0B7MSA1"/>
<dbReference type="GO" id="GO:0032259">
    <property type="term" value="P:methylation"/>
    <property type="evidence" value="ECO:0007669"/>
    <property type="project" value="UniProtKB-KW"/>
</dbReference>
<name>A0A0B7MSA1_9FIRM</name>
<dbReference type="Proteomes" id="UP000046155">
    <property type="component" value="Unassembled WGS sequence"/>
</dbReference>
<keyword evidence="2 4" id="KW-0489">Methyltransferase</keyword>
<comment type="similarity">
    <text evidence="1">Belongs to the trimethylamine methyltransferase family.</text>
</comment>
<dbReference type="RefSeq" id="WP_052835752.1">
    <property type="nucleotide sequence ID" value="NZ_CDRZ01000298.1"/>
</dbReference>
<dbReference type="EMBL" id="CDRZ01000298">
    <property type="protein sequence ID" value="CEO90562.1"/>
    <property type="molecule type" value="Genomic_DNA"/>
</dbReference>
<dbReference type="Gene3D" id="3.20.20.480">
    <property type="entry name" value="Trimethylamine methyltransferase-like"/>
    <property type="match status" value="1"/>
</dbReference>
<dbReference type="InterPro" id="IPR010426">
    <property type="entry name" value="MTTB_MeTrfase"/>
</dbReference>
<gene>
    <name evidence="4" type="ORF">SSCH_960022</name>
</gene>
<protein>
    <submittedName>
        <fullName evidence="4">Trimethylamine:corrinoid methyltransferase</fullName>
    </submittedName>
</protein>
<dbReference type="InterPro" id="IPR038601">
    <property type="entry name" value="MttB-like_sf"/>
</dbReference>
<evidence type="ECO:0000256" key="3">
    <source>
        <dbReference type="ARBA" id="ARBA00022679"/>
    </source>
</evidence>
<proteinExistence type="inferred from homology"/>
<evidence type="ECO:0000256" key="1">
    <source>
        <dbReference type="ARBA" id="ARBA00007137"/>
    </source>
</evidence>